<dbReference type="REBASE" id="210410">
    <property type="entry name" value="Mar14ORF435P"/>
</dbReference>
<evidence type="ECO:0000313" key="3">
    <source>
        <dbReference type="Proteomes" id="UP000197679"/>
    </source>
</evidence>
<sequence length="283" mass="32947">MQFKELGYTSEESYFEDFFSNLLSTNRTSQFFVNWEKVYRNIKTHIDEISLINGLINIHDLNERKNHLKQILEKYPKTRLILPLMIATRDNKLDLLVINEKDDITYLDIDFGNSDIEKIIKFCDETHIIELLGNIKDLYSYLLGVEVGTDTNARKNRSGSMFEKMVLEELKAKGLDVRKADKKYQIGGRLKKPDLLLYKNQKEFAIIEVNFFNELGSKPLETIQSFINLQKDIKALGLKFILITDGPAWKTGKSERIKGFEQLDYPLNLTLAVKLMPRWINGQ</sequence>
<keyword evidence="2" id="KW-0255">Endonuclease</keyword>
<dbReference type="KEGG" id="marh:Mia14_0434"/>
<proteinExistence type="predicted"/>
<dbReference type="InterPro" id="IPR011335">
    <property type="entry name" value="Restrct_endonuc-II-like"/>
</dbReference>
<dbReference type="GeneID" id="33313989"/>
<name>A0A218NMQ7_9ARCH</name>
<dbReference type="Pfam" id="PF04556">
    <property type="entry name" value="DpnII"/>
    <property type="match status" value="1"/>
</dbReference>
<dbReference type="GO" id="GO:0003677">
    <property type="term" value="F:DNA binding"/>
    <property type="evidence" value="ECO:0007669"/>
    <property type="project" value="InterPro"/>
</dbReference>
<reference evidence="2 3" key="1">
    <citation type="journal article" date="2017" name="Nat. Commun.">
        <title>'ARMAN' archaea depend on association with euryarchaeal host in culture and in situ.</title>
        <authorList>
            <person name="Golyshina O."/>
            <person name="Toshchakov S."/>
            <person name="Makarova K."/>
            <person name="Gavrilov S."/>
            <person name="Korzhenkov A."/>
            <person name="La Cono V."/>
            <person name="Arcadi E."/>
            <person name="Nechitaylo T."/>
            <person name="Ferrer M."/>
            <person name="Kublanov I."/>
            <person name="Wolf Y."/>
            <person name="Yakimov M."/>
            <person name="Golyshin P."/>
            <person name="Slesarev A."/>
            <person name="Kozyavkin S."/>
        </authorList>
    </citation>
    <scope>NUCLEOTIDE SEQUENCE [LARGE SCALE GENOMIC DNA]</scope>
    <source>
        <strain evidence="2 3">Mia14</strain>
    </source>
</reference>
<keyword evidence="3" id="KW-1185">Reference proteome</keyword>
<keyword evidence="2" id="KW-0540">Nuclease</keyword>
<evidence type="ECO:0000313" key="2">
    <source>
        <dbReference type="EMBL" id="ASI13752.1"/>
    </source>
</evidence>
<keyword evidence="2" id="KW-0378">Hydrolase</keyword>
<dbReference type="GO" id="GO:0009307">
    <property type="term" value="P:DNA restriction-modification system"/>
    <property type="evidence" value="ECO:0007669"/>
    <property type="project" value="InterPro"/>
</dbReference>
<evidence type="ECO:0000259" key="1">
    <source>
        <dbReference type="Pfam" id="PF04556"/>
    </source>
</evidence>
<accession>A0A218NMQ7</accession>
<gene>
    <name evidence="2" type="ORF">Mia14_0434</name>
</gene>
<protein>
    <submittedName>
        <fullName evidence="2">DpmII-like restriction endonuclease</fullName>
    </submittedName>
</protein>
<dbReference type="InterPro" id="IPR007637">
    <property type="entry name" value="Restrct_endonuc_II_DpnII-like"/>
</dbReference>
<dbReference type="OrthoDB" id="268803at2157"/>
<dbReference type="SUPFAM" id="SSF52980">
    <property type="entry name" value="Restriction endonuclease-like"/>
    <property type="match status" value="1"/>
</dbReference>
<dbReference type="GO" id="GO:0009036">
    <property type="term" value="F:type II site-specific deoxyribonuclease activity"/>
    <property type="evidence" value="ECO:0007669"/>
    <property type="project" value="InterPro"/>
</dbReference>
<feature type="domain" description="Restriction endonuclease type II DpnII-like" evidence="1">
    <location>
        <begin position="15"/>
        <end position="271"/>
    </location>
</feature>
<organism evidence="2 3">
    <name type="scientific">Candidatus Mancarchaeum acidiphilum</name>
    <dbReference type="NCBI Taxonomy" id="1920749"/>
    <lineage>
        <taxon>Archaea</taxon>
        <taxon>Candidatus Micrarchaeota</taxon>
        <taxon>Candidatus Mancarchaeum</taxon>
    </lineage>
</organism>
<dbReference type="AlphaFoldDB" id="A0A218NMQ7"/>
<dbReference type="RefSeq" id="WP_088819944.1">
    <property type="nucleotide sequence ID" value="NZ_CP019964.1"/>
</dbReference>
<dbReference type="Proteomes" id="UP000197679">
    <property type="component" value="Chromosome"/>
</dbReference>
<dbReference type="EMBL" id="CP019964">
    <property type="protein sequence ID" value="ASI13752.1"/>
    <property type="molecule type" value="Genomic_DNA"/>
</dbReference>